<name>A0A431VQW5_9DEIO</name>
<accession>A0A431VQW5</accession>
<evidence type="ECO:0000313" key="2">
    <source>
        <dbReference type="EMBL" id="RTR25610.1"/>
    </source>
</evidence>
<reference evidence="2 3" key="1">
    <citation type="submission" date="2018-12" db="EMBL/GenBank/DDBJ databases">
        <title>Deinococcus radiophilus ATCC 27603 genome sequencing and assembly.</title>
        <authorList>
            <person name="Maclea K.S."/>
            <person name="Maynard C.R."/>
        </authorList>
    </citation>
    <scope>NUCLEOTIDE SEQUENCE [LARGE SCALE GENOMIC DNA]</scope>
    <source>
        <strain evidence="2 3">ATCC 27603</strain>
    </source>
</reference>
<keyword evidence="1" id="KW-0812">Transmembrane</keyword>
<gene>
    <name evidence="2" type="ORF">EJ104_10325</name>
</gene>
<sequence>MIGRPLWQGDAGVVFADSLKLHGLTATGRRIVTAMPGKPGDPQPSELTPGQNPAGLTPQRLLLLVVLGVVFGVVTGLLGFPWWVQLMLGLVLGLTYIAWPSVQQVQAIGRWARQEEAVTLVLADGAGQANPQDGVIVRTVYPSDSPATLAEGGRAVALVVYGLNADDRVKLVRQVLGNQAMGQVRR</sequence>
<dbReference type="AlphaFoldDB" id="A0A431VQW5"/>
<evidence type="ECO:0000313" key="3">
    <source>
        <dbReference type="Proteomes" id="UP000277766"/>
    </source>
</evidence>
<keyword evidence="1" id="KW-1133">Transmembrane helix</keyword>
<dbReference type="EMBL" id="RXPE01000024">
    <property type="protein sequence ID" value="RTR25610.1"/>
    <property type="molecule type" value="Genomic_DNA"/>
</dbReference>
<organism evidence="2 3">
    <name type="scientific">Deinococcus radiophilus</name>
    <dbReference type="NCBI Taxonomy" id="32062"/>
    <lineage>
        <taxon>Bacteria</taxon>
        <taxon>Thermotogati</taxon>
        <taxon>Deinococcota</taxon>
        <taxon>Deinococci</taxon>
        <taxon>Deinococcales</taxon>
        <taxon>Deinococcaceae</taxon>
        <taxon>Deinococcus</taxon>
    </lineage>
</organism>
<keyword evidence="3" id="KW-1185">Reference proteome</keyword>
<keyword evidence="1" id="KW-0472">Membrane</keyword>
<evidence type="ECO:0000256" key="1">
    <source>
        <dbReference type="SAM" id="Phobius"/>
    </source>
</evidence>
<proteinExistence type="predicted"/>
<feature type="transmembrane region" description="Helical" evidence="1">
    <location>
        <begin position="61"/>
        <end position="80"/>
    </location>
</feature>
<protein>
    <submittedName>
        <fullName evidence="2">Uncharacterized protein</fullName>
    </submittedName>
</protein>
<dbReference type="OrthoDB" id="9843012at2"/>
<comment type="caution">
    <text evidence="2">The sequence shown here is derived from an EMBL/GenBank/DDBJ whole genome shotgun (WGS) entry which is preliminary data.</text>
</comment>
<dbReference type="Proteomes" id="UP000277766">
    <property type="component" value="Unassembled WGS sequence"/>
</dbReference>